<feature type="region of interest" description="Disordered" evidence="1">
    <location>
        <begin position="33"/>
        <end position="94"/>
    </location>
</feature>
<reference evidence="2 3" key="1">
    <citation type="submission" date="2016-10" db="EMBL/GenBank/DDBJ databases">
        <title>The genome sequence of Colletotrichum fioriniae PJ7.</title>
        <authorList>
            <person name="Baroncelli R."/>
        </authorList>
    </citation>
    <scope>NUCLEOTIDE SEQUENCE [LARGE SCALE GENOMIC DNA]</scope>
    <source>
        <strain evidence="2 3">IMI 384185</strain>
    </source>
</reference>
<evidence type="ECO:0000313" key="3">
    <source>
        <dbReference type="Proteomes" id="UP001241169"/>
    </source>
</evidence>
<evidence type="ECO:0000313" key="2">
    <source>
        <dbReference type="EMBL" id="KAK1531996.1"/>
    </source>
</evidence>
<dbReference type="RefSeq" id="XP_060346252.1">
    <property type="nucleotide sequence ID" value="XM_060495904.1"/>
</dbReference>
<proteinExistence type="predicted"/>
<sequence>MSSESKSTFGVDGWRPSRCCQLLWRRPMEASGIESTFPDLDGVGESPLPRSATGTASSTPRHRPWGLRATFPPTHHPQPSLSLPPPSPSQLGAYHPVSLSQSASMYALGGGEAFDVSLFFDSFQYG</sequence>
<dbReference type="EMBL" id="MOPA01000009">
    <property type="protein sequence ID" value="KAK1531996.1"/>
    <property type="molecule type" value="Genomic_DNA"/>
</dbReference>
<keyword evidence="3" id="KW-1185">Reference proteome</keyword>
<dbReference type="Proteomes" id="UP001241169">
    <property type="component" value="Unassembled WGS sequence"/>
</dbReference>
<gene>
    <name evidence="2" type="ORF">CPAR01_11645</name>
</gene>
<evidence type="ECO:0000256" key="1">
    <source>
        <dbReference type="SAM" id="MobiDB-lite"/>
    </source>
</evidence>
<organism evidence="2 3">
    <name type="scientific">Colletotrichum paranaense</name>
    <dbReference type="NCBI Taxonomy" id="1914294"/>
    <lineage>
        <taxon>Eukaryota</taxon>
        <taxon>Fungi</taxon>
        <taxon>Dikarya</taxon>
        <taxon>Ascomycota</taxon>
        <taxon>Pezizomycotina</taxon>
        <taxon>Sordariomycetes</taxon>
        <taxon>Hypocreomycetidae</taxon>
        <taxon>Glomerellales</taxon>
        <taxon>Glomerellaceae</taxon>
        <taxon>Colletotrichum</taxon>
        <taxon>Colletotrichum acutatum species complex</taxon>
    </lineage>
</organism>
<name>A0ABQ9SC75_9PEZI</name>
<accession>A0ABQ9SC75</accession>
<dbReference type="GeneID" id="85379803"/>
<comment type="caution">
    <text evidence="2">The sequence shown here is derived from an EMBL/GenBank/DDBJ whole genome shotgun (WGS) entry which is preliminary data.</text>
</comment>
<protein>
    <submittedName>
        <fullName evidence="2">Uncharacterized protein</fullName>
    </submittedName>
</protein>